<dbReference type="CDD" id="cd14275">
    <property type="entry name" value="UBA_EF-Ts"/>
    <property type="match status" value="1"/>
</dbReference>
<name>A0A6L3ZDF0_9FLAO</name>
<keyword evidence="4 5" id="KW-0648">Protein biosynthesis</keyword>
<dbReference type="Gene3D" id="1.10.286.20">
    <property type="match status" value="1"/>
</dbReference>
<dbReference type="GO" id="GO:0005737">
    <property type="term" value="C:cytoplasm"/>
    <property type="evidence" value="ECO:0007669"/>
    <property type="project" value="UniProtKB-SubCell"/>
</dbReference>
<comment type="subcellular location">
    <subcellularLocation>
        <location evidence="5 7">Cytoplasm</location>
    </subcellularLocation>
</comment>
<evidence type="ECO:0000313" key="9">
    <source>
        <dbReference type="EMBL" id="KAB2815258.1"/>
    </source>
</evidence>
<dbReference type="Gene3D" id="1.10.8.10">
    <property type="entry name" value="DNA helicase RuvA subunit, C-terminal domain"/>
    <property type="match status" value="1"/>
</dbReference>
<dbReference type="PANTHER" id="PTHR11741">
    <property type="entry name" value="ELONGATION FACTOR TS"/>
    <property type="match status" value="1"/>
</dbReference>
<dbReference type="RefSeq" id="WP_151694293.1">
    <property type="nucleotide sequence ID" value="NZ_BMGX01000001.1"/>
</dbReference>
<evidence type="ECO:0000256" key="3">
    <source>
        <dbReference type="ARBA" id="ARBA00022768"/>
    </source>
</evidence>
<dbReference type="FunFam" id="1.10.8.10:FF:000001">
    <property type="entry name" value="Elongation factor Ts"/>
    <property type="match status" value="1"/>
</dbReference>
<dbReference type="NCBIfam" id="TIGR00116">
    <property type="entry name" value="tsf"/>
    <property type="match status" value="1"/>
</dbReference>
<evidence type="ECO:0000256" key="7">
    <source>
        <dbReference type="RuleBase" id="RU000643"/>
    </source>
</evidence>
<dbReference type="Proteomes" id="UP000484164">
    <property type="component" value="Unassembled WGS sequence"/>
</dbReference>
<dbReference type="Gene3D" id="3.30.479.20">
    <property type="entry name" value="Elongation factor Ts, dimerisation domain"/>
    <property type="match status" value="2"/>
</dbReference>
<dbReference type="GO" id="GO:0003746">
    <property type="term" value="F:translation elongation factor activity"/>
    <property type="evidence" value="ECO:0007669"/>
    <property type="project" value="UniProtKB-UniRule"/>
</dbReference>
<keyword evidence="3 5" id="KW-0251">Elongation factor</keyword>
<evidence type="ECO:0000313" key="10">
    <source>
        <dbReference type="Proteomes" id="UP000484164"/>
    </source>
</evidence>
<gene>
    <name evidence="5" type="primary">tsf</name>
    <name evidence="9" type="ORF">F8C82_14290</name>
</gene>
<dbReference type="AlphaFoldDB" id="A0A6L3ZDF0"/>
<accession>A0A6L3ZDF0</accession>
<dbReference type="FunFam" id="1.10.286.20:FF:000001">
    <property type="entry name" value="Elongation factor Ts"/>
    <property type="match status" value="1"/>
</dbReference>
<evidence type="ECO:0000256" key="4">
    <source>
        <dbReference type="ARBA" id="ARBA00022917"/>
    </source>
</evidence>
<dbReference type="SUPFAM" id="SSF54713">
    <property type="entry name" value="Elongation factor Ts (EF-Ts), dimerisation domain"/>
    <property type="match status" value="1"/>
</dbReference>
<feature type="domain" description="Translation elongation factor EFTs/EF1B dimerisation" evidence="8">
    <location>
        <begin position="73"/>
        <end position="274"/>
    </location>
</feature>
<comment type="similarity">
    <text evidence="1 5 6">Belongs to the EF-Ts family.</text>
</comment>
<dbReference type="EMBL" id="WBVQ01000003">
    <property type="protein sequence ID" value="KAB2815258.1"/>
    <property type="molecule type" value="Genomic_DNA"/>
</dbReference>
<dbReference type="PANTHER" id="PTHR11741:SF0">
    <property type="entry name" value="ELONGATION FACTOR TS, MITOCHONDRIAL"/>
    <property type="match status" value="1"/>
</dbReference>
<evidence type="ECO:0000256" key="5">
    <source>
        <dbReference type="HAMAP-Rule" id="MF_00050"/>
    </source>
</evidence>
<comment type="caution">
    <text evidence="9">The sequence shown here is derived from an EMBL/GenBank/DDBJ whole genome shotgun (WGS) entry which is preliminary data.</text>
</comment>
<dbReference type="InterPro" id="IPR009060">
    <property type="entry name" value="UBA-like_sf"/>
</dbReference>
<dbReference type="HAMAP" id="MF_00050">
    <property type="entry name" value="EF_Ts"/>
    <property type="match status" value="1"/>
</dbReference>
<keyword evidence="5" id="KW-0963">Cytoplasm</keyword>
<evidence type="ECO:0000256" key="2">
    <source>
        <dbReference type="ARBA" id="ARBA00016956"/>
    </source>
</evidence>
<dbReference type="OrthoDB" id="9808348at2"/>
<keyword evidence="10" id="KW-1185">Reference proteome</keyword>
<reference evidence="9 10" key="1">
    <citation type="submission" date="2019-10" db="EMBL/GenBank/DDBJ databases">
        <title>Genome sequence of Phaeocystidibacter marisrubri JCM30614 (type strain).</title>
        <authorList>
            <person name="Bowman J.P."/>
        </authorList>
    </citation>
    <scope>NUCLEOTIDE SEQUENCE [LARGE SCALE GENOMIC DNA]</scope>
    <source>
        <strain evidence="9 10">JCM 30614</strain>
    </source>
</reference>
<sequence>MSKITAADVNKLRKQTGAGMMDCKNALVEANGDFEAAIDILRKKGQKIAAKRADREATEGAVIAKASADNKRGVIISLNCETDFVAKNDSFVELANRMADIALENFPATLEDLLSSTFDGSMTVADKLTEQTGVIGEKLELGAFEKIEGEFIGSYIHAGNKLASVVSLSGEAAEAAKDVAMQAAAMNPVALDRSSVTQEAIDREMDIIRDQIRQEGKPEDMVEKIAQGKLNKFFKENTLVDQDFIKDSKLSVSKYLDGVEKGLTVTGFKRVGLGM</sequence>
<feature type="region of interest" description="Involved in Mg(2+) ion dislocation from EF-Tu" evidence="5">
    <location>
        <begin position="82"/>
        <end position="85"/>
    </location>
</feature>
<dbReference type="PROSITE" id="PS01126">
    <property type="entry name" value="EF_TS_1"/>
    <property type="match status" value="1"/>
</dbReference>
<dbReference type="PROSITE" id="PS01127">
    <property type="entry name" value="EF_TS_2"/>
    <property type="match status" value="1"/>
</dbReference>
<evidence type="ECO:0000256" key="1">
    <source>
        <dbReference type="ARBA" id="ARBA00005532"/>
    </source>
</evidence>
<comment type="function">
    <text evidence="5 6">Associates with the EF-Tu.GDP complex and induces the exchange of GDP to GTP. It remains bound to the aminoacyl-tRNA.EF-Tu.GTP complex up to the GTP hydrolysis stage on the ribosome.</text>
</comment>
<dbReference type="InterPro" id="IPR036402">
    <property type="entry name" value="EF-Ts_dimer_sf"/>
</dbReference>
<evidence type="ECO:0000256" key="6">
    <source>
        <dbReference type="RuleBase" id="RU000642"/>
    </source>
</evidence>
<dbReference type="InterPro" id="IPR001816">
    <property type="entry name" value="Transl_elong_EFTs/EF1B"/>
</dbReference>
<evidence type="ECO:0000259" key="8">
    <source>
        <dbReference type="Pfam" id="PF00889"/>
    </source>
</evidence>
<dbReference type="SUPFAM" id="SSF46934">
    <property type="entry name" value="UBA-like"/>
    <property type="match status" value="1"/>
</dbReference>
<organism evidence="9 10">
    <name type="scientific">Phaeocystidibacter marisrubri</name>
    <dbReference type="NCBI Taxonomy" id="1577780"/>
    <lineage>
        <taxon>Bacteria</taxon>
        <taxon>Pseudomonadati</taxon>
        <taxon>Bacteroidota</taxon>
        <taxon>Flavobacteriia</taxon>
        <taxon>Flavobacteriales</taxon>
        <taxon>Phaeocystidibacteraceae</taxon>
        <taxon>Phaeocystidibacter</taxon>
    </lineage>
</organism>
<dbReference type="Pfam" id="PF00889">
    <property type="entry name" value="EF_TS"/>
    <property type="match status" value="1"/>
</dbReference>
<proteinExistence type="inferred from homology"/>
<protein>
    <recommendedName>
        <fullName evidence="2 5">Elongation factor Ts</fullName>
        <shortName evidence="5">EF-Ts</shortName>
    </recommendedName>
</protein>
<dbReference type="InterPro" id="IPR014039">
    <property type="entry name" value="Transl_elong_EFTs/EF1B_dimer"/>
</dbReference>
<dbReference type="InterPro" id="IPR018101">
    <property type="entry name" value="Transl_elong_Ts_CS"/>
</dbReference>